<reference evidence="1 2" key="1">
    <citation type="journal article" date="2010" name="Nature">
        <title>Genome sequencing and analysis of the model grass Brachypodium distachyon.</title>
        <authorList>
            <consortium name="International Brachypodium Initiative"/>
        </authorList>
    </citation>
    <scope>NUCLEOTIDE SEQUENCE [LARGE SCALE GENOMIC DNA]</scope>
    <source>
        <strain evidence="1 2">Bd21</strain>
    </source>
</reference>
<reference evidence="2" key="3">
    <citation type="submission" date="2018-08" db="UniProtKB">
        <authorList>
            <consortium name="EnsemblPlants"/>
        </authorList>
    </citation>
    <scope>IDENTIFICATION</scope>
    <source>
        <strain evidence="2">cv. Bd21</strain>
    </source>
</reference>
<sequence>MHGFAGSCCSSLDGVVKDGSWLPSCDLVPSHCKKTLQMSRATYGLCKPSTRQEECTHAWCTVYRRSILSR</sequence>
<evidence type="ECO:0000313" key="2">
    <source>
        <dbReference type="EnsemblPlants" id="KQK07332"/>
    </source>
</evidence>
<dbReference type="AlphaFoldDB" id="A0A0Q3J3M5"/>
<name>A0A0Q3J3M5_BRADI</name>
<dbReference type="EnsemblPlants" id="KQK07332">
    <property type="protein sequence ID" value="KQK07332"/>
    <property type="gene ID" value="BRADI_2g34632v3"/>
</dbReference>
<protein>
    <submittedName>
        <fullName evidence="1 2">Uncharacterized protein</fullName>
    </submittedName>
</protein>
<keyword evidence="3" id="KW-1185">Reference proteome</keyword>
<dbReference type="Gramene" id="KQK07332">
    <property type="protein sequence ID" value="KQK07332"/>
    <property type="gene ID" value="BRADI_2g34632v3"/>
</dbReference>
<gene>
    <name evidence="1" type="ORF">BRADI_2g34632v3</name>
</gene>
<proteinExistence type="predicted"/>
<dbReference type="Proteomes" id="UP000008810">
    <property type="component" value="Chromosome 2"/>
</dbReference>
<accession>A0A0Q3J3M5</accession>
<dbReference type="InParanoid" id="A0A0Q3J3M5"/>
<evidence type="ECO:0000313" key="3">
    <source>
        <dbReference type="Proteomes" id="UP000008810"/>
    </source>
</evidence>
<dbReference type="EMBL" id="CM000881">
    <property type="protein sequence ID" value="KQK07332.1"/>
    <property type="molecule type" value="Genomic_DNA"/>
</dbReference>
<evidence type="ECO:0000313" key="1">
    <source>
        <dbReference type="EMBL" id="KQK07332.1"/>
    </source>
</evidence>
<reference evidence="1" key="2">
    <citation type="submission" date="2017-06" db="EMBL/GenBank/DDBJ databases">
        <title>WGS assembly of Brachypodium distachyon.</title>
        <authorList>
            <consortium name="The International Brachypodium Initiative"/>
            <person name="Lucas S."/>
            <person name="Harmon-Smith M."/>
            <person name="Lail K."/>
            <person name="Tice H."/>
            <person name="Grimwood J."/>
            <person name="Bruce D."/>
            <person name="Barry K."/>
            <person name="Shu S."/>
            <person name="Lindquist E."/>
            <person name="Wang M."/>
            <person name="Pitluck S."/>
            <person name="Vogel J.P."/>
            <person name="Garvin D.F."/>
            <person name="Mockler T.C."/>
            <person name="Schmutz J."/>
            <person name="Rokhsar D."/>
            <person name="Bevan M.W."/>
        </authorList>
    </citation>
    <scope>NUCLEOTIDE SEQUENCE</scope>
    <source>
        <strain evidence="1">Bd21</strain>
    </source>
</reference>
<organism evidence="1">
    <name type="scientific">Brachypodium distachyon</name>
    <name type="common">Purple false brome</name>
    <name type="synonym">Trachynia distachya</name>
    <dbReference type="NCBI Taxonomy" id="15368"/>
    <lineage>
        <taxon>Eukaryota</taxon>
        <taxon>Viridiplantae</taxon>
        <taxon>Streptophyta</taxon>
        <taxon>Embryophyta</taxon>
        <taxon>Tracheophyta</taxon>
        <taxon>Spermatophyta</taxon>
        <taxon>Magnoliopsida</taxon>
        <taxon>Liliopsida</taxon>
        <taxon>Poales</taxon>
        <taxon>Poaceae</taxon>
        <taxon>BOP clade</taxon>
        <taxon>Pooideae</taxon>
        <taxon>Stipodae</taxon>
        <taxon>Brachypodieae</taxon>
        <taxon>Brachypodium</taxon>
    </lineage>
</organism>